<dbReference type="RefSeq" id="WP_108778816.1">
    <property type="nucleotide sequence ID" value="NZ_CP029186.1"/>
</dbReference>
<evidence type="ECO:0000313" key="3">
    <source>
        <dbReference type="Proteomes" id="UP000244929"/>
    </source>
</evidence>
<evidence type="ECO:0000256" key="1">
    <source>
        <dbReference type="SAM" id="Phobius"/>
    </source>
</evidence>
<proteinExistence type="predicted"/>
<keyword evidence="3" id="KW-1185">Reference proteome</keyword>
<evidence type="ECO:0000313" key="2">
    <source>
        <dbReference type="EMBL" id="AWH86114.1"/>
    </source>
</evidence>
<dbReference type="EMBL" id="CP029186">
    <property type="protein sequence ID" value="AWH86114.1"/>
    <property type="molecule type" value="Genomic_DNA"/>
</dbReference>
<feature type="transmembrane region" description="Helical" evidence="1">
    <location>
        <begin position="12"/>
        <end position="33"/>
    </location>
</feature>
<gene>
    <name evidence="2" type="ORF">HYN59_13785</name>
</gene>
<organism evidence="2 3">
    <name type="scientific">Flavobacterium album</name>
    <dbReference type="NCBI Taxonomy" id="2175091"/>
    <lineage>
        <taxon>Bacteria</taxon>
        <taxon>Pseudomonadati</taxon>
        <taxon>Bacteroidota</taxon>
        <taxon>Flavobacteriia</taxon>
        <taxon>Flavobacteriales</taxon>
        <taxon>Flavobacteriaceae</taxon>
        <taxon>Flavobacterium</taxon>
    </lineage>
</organism>
<protein>
    <submittedName>
        <fullName evidence="2">Uncharacterized protein</fullName>
    </submittedName>
</protein>
<keyword evidence="1" id="KW-0812">Transmembrane</keyword>
<dbReference type="KEGG" id="falb:HYN59_13785"/>
<dbReference type="Proteomes" id="UP000244929">
    <property type="component" value="Chromosome"/>
</dbReference>
<dbReference type="OrthoDB" id="9778341at2"/>
<sequence>MKDYGLKLRHILIIFIKVTITTVIFYLLSYYLFVIKIEIHFIDYFTDYILPVGLSTLSTTIWIRPKLKLLVFNSNSDPLLFYYFICIGHMTWLMVAAASWLVLATNPLISLNNVQESENIKTRFYKIEDYTIDTRNTSFSYSIEKIKKERYYYMDLYFVAPFLIRDKNGYSDNYKYWIIKEYYNKQSTDIDKELRNKYFDDFIKTAEKDFKERGYAYHANHFERIMYSIEKKHALKAIHKITPGIRDKDVIVFISSQKDLGYEKRRVQKIIYIASLSGILTLMLTLIFPGFNHRKLKSFAGKNPLSEIVNLLFKN</sequence>
<name>A0A2S1R0H6_9FLAO</name>
<feature type="transmembrane region" description="Helical" evidence="1">
    <location>
        <begin position="80"/>
        <end position="103"/>
    </location>
</feature>
<keyword evidence="1" id="KW-0472">Membrane</keyword>
<keyword evidence="1" id="KW-1133">Transmembrane helix</keyword>
<dbReference type="AlphaFoldDB" id="A0A2S1R0H6"/>
<accession>A0A2S1R0H6</accession>
<feature type="transmembrane region" description="Helical" evidence="1">
    <location>
        <begin position="270"/>
        <end position="291"/>
    </location>
</feature>
<reference evidence="2 3" key="1">
    <citation type="submission" date="2018-04" db="EMBL/GenBank/DDBJ databases">
        <title>Genome sequencing of Flavobacterium sp. HYN0059.</title>
        <authorList>
            <person name="Yi H."/>
            <person name="Baek C."/>
        </authorList>
    </citation>
    <scope>NUCLEOTIDE SEQUENCE [LARGE SCALE GENOMIC DNA]</scope>
    <source>
        <strain evidence="2 3">HYN0059</strain>
    </source>
</reference>